<dbReference type="Gene3D" id="3.40.50.450">
    <property type="match status" value="1"/>
</dbReference>
<evidence type="ECO:0000313" key="2">
    <source>
        <dbReference type="Proteomes" id="UP000186218"/>
    </source>
</evidence>
<evidence type="ECO:0008006" key="3">
    <source>
        <dbReference type="Google" id="ProtNLM"/>
    </source>
</evidence>
<dbReference type="Pfam" id="PF18306">
    <property type="entry name" value="LDcluster4"/>
    <property type="match status" value="1"/>
</dbReference>
<accession>A0A1N7DIZ0</accession>
<dbReference type="EMBL" id="FTNT01000002">
    <property type="protein sequence ID" value="SIR75792.1"/>
    <property type="molecule type" value="Genomic_DNA"/>
</dbReference>
<dbReference type="STRING" id="1344003.SAMN05445060_0672"/>
<dbReference type="InterPro" id="IPR041164">
    <property type="entry name" value="LDcluster4"/>
</dbReference>
<dbReference type="PANTHER" id="PTHR43393:SF3">
    <property type="entry name" value="LYSINE DECARBOXYLASE-LIKE PROTEIN"/>
    <property type="match status" value="1"/>
</dbReference>
<proteinExistence type="predicted"/>
<dbReference type="SUPFAM" id="SSF102405">
    <property type="entry name" value="MCP/YpsA-like"/>
    <property type="match status" value="1"/>
</dbReference>
<protein>
    <recommendedName>
        <fullName evidence="3">TIGR00725 family protein</fullName>
    </recommendedName>
</protein>
<dbReference type="OrthoDB" id="9794039at2"/>
<dbReference type="GO" id="GO:0005829">
    <property type="term" value="C:cytosol"/>
    <property type="evidence" value="ECO:0007669"/>
    <property type="project" value="TreeGrafter"/>
</dbReference>
<name>A0A1N7DIZ0_9NOCA</name>
<organism evidence="1 2">
    <name type="scientific">Williamsia sterculiae</name>
    <dbReference type="NCBI Taxonomy" id="1344003"/>
    <lineage>
        <taxon>Bacteria</taxon>
        <taxon>Bacillati</taxon>
        <taxon>Actinomycetota</taxon>
        <taxon>Actinomycetes</taxon>
        <taxon>Mycobacteriales</taxon>
        <taxon>Nocardiaceae</taxon>
        <taxon>Williamsia</taxon>
    </lineage>
</organism>
<reference evidence="1 2" key="1">
    <citation type="submission" date="2017-01" db="EMBL/GenBank/DDBJ databases">
        <authorList>
            <person name="Mah S.A."/>
            <person name="Swanson W.J."/>
            <person name="Moy G.W."/>
            <person name="Vacquier V.D."/>
        </authorList>
    </citation>
    <scope>NUCLEOTIDE SEQUENCE [LARGE SCALE GENOMIC DNA]</scope>
    <source>
        <strain evidence="1 2">CPCC 203464</strain>
    </source>
</reference>
<dbReference type="PANTHER" id="PTHR43393">
    <property type="entry name" value="CYTOKININ RIBOSIDE 5'-MONOPHOSPHATE PHOSPHORIBOHYDROLASE"/>
    <property type="match status" value="1"/>
</dbReference>
<dbReference type="AlphaFoldDB" id="A0A1N7DIZ0"/>
<dbReference type="InterPro" id="IPR052341">
    <property type="entry name" value="LOG_family_nucleotidases"/>
</dbReference>
<keyword evidence="2" id="KW-1185">Reference proteome</keyword>
<evidence type="ECO:0000313" key="1">
    <source>
        <dbReference type="EMBL" id="SIR75792.1"/>
    </source>
</evidence>
<dbReference type="Proteomes" id="UP000186218">
    <property type="component" value="Unassembled WGS sequence"/>
</dbReference>
<gene>
    <name evidence="1" type="ORF">SAMN05445060_0672</name>
</gene>
<sequence length="162" mass="15941">MSASTPVNPIHVAVVGPGDADDDICLLADQLAQALVTRLSAVIVCGGLSGVMAAAAAGAARVGGVSVGLLPGDDRTGAAPHLSIALPTGLGQLRNGLVVTASDAVVAVGCNWGTLSEVALAARLGRPTFVLNGWSISPPQPGVHRVTGVTEAVDAIRGALGR</sequence>
<dbReference type="RefSeq" id="WP_076476597.1">
    <property type="nucleotide sequence ID" value="NZ_FTNT01000002.1"/>
</dbReference>